<feature type="compositionally biased region" description="Low complexity" evidence="1">
    <location>
        <begin position="505"/>
        <end position="518"/>
    </location>
</feature>
<keyword evidence="2" id="KW-0614">Plasmid</keyword>
<accession>S6CW61</accession>
<feature type="region of interest" description="Disordered" evidence="1">
    <location>
        <begin position="618"/>
        <end position="689"/>
    </location>
</feature>
<dbReference type="KEGG" id="hti:HTIA_p2925"/>
<dbReference type="Pfam" id="PF18780">
    <property type="entry name" value="HNH_repeat"/>
    <property type="match status" value="6"/>
</dbReference>
<evidence type="ECO:0000313" key="2">
    <source>
        <dbReference type="EMBL" id="CCQ35027.1"/>
    </source>
</evidence>
<proteinExistence type="predicted"/>
<feature type="region of interest" description="Disordered" evidence="1">
    <location>
        <begin position="237"/>
        <end position="271"/>
    </location>
</feature>
<feature type="compositionally biased region" description="Low complexity" evidence="1">
    <location>
        <begin position="640"/>
        <end position="663"/>
    </location>
</feature>
<dbReference type="InterPro" id="IPR041025">
    <property type="entry name" value="HNH_repeat"/>
</dbReference>
<geneLocation type="plasmid" evidence="2 3">
    <name>pHTIA</name>
</geneLocation>
<keyword evidence="3" id="KW-1185">Reference proteome</keyword>
<reference evidence="2 3" key="1">
    <citation type="journal article" date="2014" name="Environ. Microbiol.">
        <title>Halorhabdus tiamatea: proteogenomics and glycosidase activity measurements identify the first cultivated euryarchaeon from a deep-sea anoxic brine lake as potential polysaccharide degrader.</title>
        <authorList>
            <person name="Werner J."/>
            <person name="Ferrer M."/>
            <person name="Michel G."/>
            <person name="Mann A.J."/>
            <person name="Huang S."/>
            <person name="Juarez S."/>
            <person name="Ciordia S."/>
            <person name="Albar J.P."/>
            <person name="Alcaide M."/>
            <person name="La Cono V."/>
            <person name="Yakimov M.M."/>
            <person name="Antunes A."/>
            <person name="Taborda M."/>
            <person name="Da Costa M.S."/>
            <person name="Amann R.I."/>
            <person name="Gloeckner F.O."/>
            <person name="Golyshina O.V."/>
            <person name="Golyshin P.N."/>
            <person name="Teeling H."/>
        </authorList>
    </citation>
    <scope>NUCLEOTIDE SEQUENCE [LARGE SCALE GENOMIC DNA]</scope>
    <source>
        <strain evidence="3">SARL4B</strain>
        <plasmid evidence="2">pHTIA</plasmid>
    </source>
</reference>
<dbReference type="EMBL" id="HF571521">
    <property type="protein sequence ID" value="CCQ35027.1"/>
    <property type="molecule type" value="Genomic_DNA"/>
</dbReference>
<feature type="region of interest" description="Disordered" evidence="1">
    <location>
        <begin position="497"/>
        <end position="518"/>
    </location>
</feature>
<organism evidence="2 3">
    <name type="scientific">Halorhabdus tiamatea SARL4B</name>
    <dbReference type="NCBI Taxonomy" id="1033806"/>
    <lineage>
        <taxon>Archaea</taxon>
        <taxon>Methanobacteriati</taxon>
        <taxon>Methanobacteriota</taxon>
        <taxon>Stenosarchaea group</taxon>
        <taxon>Halobacteria</taxon>
        <taxon>Halobacteriales</taxon>
        <taxon>Haloarculaceae</taxon>
        <taxon>Halorhabdus</taxon>
    </lineage>
</organism>
<gene>
    <name evidence="2" type="ORF">HTIA_p2925</name>
</gene>
<name>S6CW61_9EURY</name>
<dbReference type="HOGENOM" id="CLU_399368_0_0_2"/>
<dbReference type="AlphaFoldDB" id="S6CW61"/>
<evidence type="ECO:0000256" key="1">
    <source>
        <dbReference type="SAM" id="MobiDB-lite"/>
    </source>
</evidence>
<feature type="compositionally biased region" description="Polar residues" evidence="1">
    <location>
        <begin position="36"/>
        <end position="45"/>
    </location>
</feature>
<sequence length="689" mass="76058">MSDNWIDKLRSGVTTPKEEKSMEDHTRGVREHGRTDSQGSRTVSKTVHHLSAAESALQTAQDAIENQSTTAANEALEKARLNLKMATDDPADLPSELSERYTAVNQQITSIADTFETARENESESATNTESPTRAELLYELYRLTNEIERVPLTPEMRERGSYGPHQYYDEFGGWNEALLAAGIDKEAALIRDIQRVAEEAKDQPTTTDMEHHGRYSSGVHTTYFESWDDALRAAGITDTSEPDSTPSQDQSTDDKSDADETTGGSVETTKKNYIDELTRLQEESQLYVRAQDMNTDGAYSASEIIDTFGSWDEALSAADIDKGAILSTELQRVASKLGHPPTQSEMHSHGRCSPSPYVSYFGSWSAAKEQCLSDIELETDSDEDQLSRVAMIEELQALNDKVEGVFKAATFRQEGSFSVQEIRAEFGSWENALEAAGIDRKEQLIDEIQRVADKVGERPSRAAFDARAQISSSTVAKYFESFATALDDVLDTTPASRLESNDATPQQSSTPQPTVSTTIADVSTEGRLEEPILVKVIASDESPGPRKQAELQVQDVADTKVALQIWEVHDVEVDWDPGHWYELEEARLKLWTTDSGEAMKRLSSTKDLAVRQLGEQIELGDEEPDGQSRPNDASHDQGDQSSQSADDTSATTTESDQASDSQRVSGDTAETSDELQDEIDELLSEFDV</sequence>
<evidence type="ECO:0000313" key="3">
    <source>
        <dbReference type="Proteomes" id="UP000015381"/>
    </source>
</evidence>
<feature type="compositionally biased region" description="Basic and acidic residues" evidence="1">
    <location>
        <begin position="1"/>
        <end position="35"/>
    </location>
</feature>
<protein>
    <submittedName>
        <fullName evidence="2">Uncharacterized protein</fullName>
    </submittedName>
</protein>
<feature type="region of interest" description="Disordered" evidence="1">
    <location>
        <begin position="1"/>
        <end position="49"/>
    </location>
</feature>
<dbReference type="Proteomes" id="UP000015381">
    <property type="component" value="Plasmid pHTIA"/>
</dbReference>
<feature type="compositionally biased region" description="Acidic residues" evidence="1">
    <location>
        <begin position="671"/>
        <end position="689"/>
    </location>
</feature>